<evidence type="ECO:0000259" key="6">
    <source>
        <dbReference type="Pfam" id="PF04542"/>
    </source>
</evidence>
<dbReference type="InterPro" id="IPR007627">
    <property type="entry name" value="RNA_pol_sigma70_r2"/>
</dbReference>
<dbReference type="NCBIfam" id="TIGR02937">
    <property type="entry name" value="sigma70-ECF"/>
    <property type="match status" value="1"/>
</dbReference>
<comment type="similarity">
    <text evidence="1">Belongs to the sigma-70 factor family. ECF subfamily.</text>
</comment>
<dbReference type="OrthoDB" id="9782108at2"/>
<dbReference type="Pfam" id="PF08281">
    <property type="entry name" value="Sigma70_r4_2"/>
    <property type="match status" value="1"/>
</dbReference>
<dbReference type="GO" id="GO:0003677">
    <property type="term" value="F:DNA binding"/>
    <property type="evidence" value="ECO:0007669"/>
    <property type="project" value="UniProtKB-KW"/>
</dbReference>
<dbReference type="EMBL" id="PNBW01000020">
    <property type="protein sequence ID" value="TMO77460.1"/>
    <property type="molecule type" value="Genomic_DNA"/>
</dbReference>
<dbReference type="Gene3D" id="1.10.1740.10">
    <property type="match status" value="1"/>
</dbReference>
<keyword evidence="3" id="KW-0731">Sigma factor</keyword>
<sequence length="180" mass="20966">MLIALRSWLKLNMPADDPLHEYKKTGQDHFLEQAIDEYSHDIFHFISSQSNPVLADDICQKTWLNVVEKRHTYHQQSTPKAWLFCIARNALIDELRKTNRIVQLDETTLIAALSDNTDVDALRQAMITLPFLQREALMLQLEGFSLQEISQITHHNQETIKTRLRYAKQYLKANMETTDG</sequence>
<dbReference type="InterPro" id="IPR013325">
    <property type="entry name" value="RNA_pol_sigma_r2"/>
</dbReference>
<keyword evidence="2" id="KW-0805">Transcription regulation</keyword>
<dbReference type="EMBL" id="PNBX01000006">
    <property type="protein sequence ID" value="TMO70177.1"/>
    <property type="molecule type" value="Genomic_DNA"/>
</dbReference>
<dbReference type="Pfam" id="PF04542">
    <property type="entry name" value="Sigma70_r2"/>
    <property type="match status" value="1"/>
</dbReference>
<dbReference type="PANTHER" id="PTHR43133">
    <property type="entry name" value="RNA POLYMERASE ECF-TYPE SIGMA FACTO"/>
    <property type="match status" value="1"/>
</dbReference>
<dbReference type="Proteomes" id="UP000307217">
    <property type="component" value="Unassembled WGS sequence"/>
</dbReference>
<reference evidence="8 11" key="1">
    <citation type="submission" date="2018-01" db="EMBL/GenBank/DDBJ databases">
        <authorList>
            <person name="Paulsen S."/>
            <person name="Gram L.K."/>
        </authorList>
    </citation>
    <scope>NUCLEOTIDE SEQUENCE [LARGE SCALE GENOMIC DNA]</scope>
    <source>
        <strain evidence="8 11">S3790</strain>
        <strain evidence="9">S3895</strain>
    </source>
</reference>
<dbReference type="AlphaFoldDB" id="A0A5S3VD81"/>
<keyword evidence="10" id="KW-1185">Reference proteome</keyword>
<feature type="domain" description="RNA polymerase sigma factor 70 region 4 type 2" evidence="7">
    <location>
        <begin position="121"/>
        <end position="169"/>
    </location>
</feature>
<evidence type="ECO:0000256" key="2">
    <source>
        <dbReference type="ARBA" id="ARBA00023015"/>
    </source>
</evidence>
<name>A0A5S3VD81_9GAMM</name>
<dbReference type="InterPro" id="IPR036388">
    <property type="entry name" value="WH-like_DNA-bd_sf"/>
</dbReference>
<evidence type="ECO:0000313" key="8">
    <source>
        <dbReference type="EMBL" id="TMO70177.1"/>
    </source>
</evidence>
<keyword evidence="4" id="KW-0238">DNA-binding</keyword>
<feature type="domain" description="RNA polymerase sigma-70 region 2" evidence="6">
    <location>
        <begin position="49"/>
        <end position="100"/>
    </location>
</feature>
<comment type="caution">
    <text evidence="8">The sequence shown here is derived from an EMBL/GenBank/DDBJ whole genome shotgun (WGS) entry which is preliminary data.</text>
</comment>
<evidence type="ECO:0000256" key="5">
    <source>
        <dbReference type="ARBA" id="ARBA00023163"/>
    </source>
</evidence>
<dbReference type="Gene3D" id="1.10.10.10">
    <property type="entry name" value="Winged helix-like DNA-binding domain superfamily/Winged helix DNA-binding domain"/>
    <property type="match status" value="1"/>
</dbReference>
<dbReference type="SUPFAM" id="SSF88946">
    <property type="entry name" value="Sigma2 domain of RNA polymerase sigma factors"/>
    <property type="match status" value="1"/>
</dbReference>
<keyword evidence="5" id="KW-0804">Transcription</keyword>
<dbReference type="GO" id="GO:0016987">
    <property type="term" value="F:sigma factor activity"/>
    <property type="evidence" value="ECO:0007669"/>
    <property type="project" value="UniProtKB-KW"/>
</dbReference>
<protein>
    <submittedName>
        <fullName evidence="8">RNA polymerase subunit sigma-70</fullName>
    </submittedName>
</protein>
<dbReference type="InterPro" id="IPR014284">
    <property type="entry name" value="RNA_pol_sigma-70_dom"/>
</dbReference>
<evidence type="ECO:0000313" key="11">
    <source>
        <dbReference type="Proteomes" id="UP000307217"/>
    </source>
</evidence>
<evidence type="ECO:0000256" key="1">
    <source>
        <dbReference type="ARBA" id="ARBA00010641"/>
    </source>
</evidence>
<dbReference type="InterPro" id="IPR013324">
    <property type="entry name" value="RNA_pol_sigma_r3/r4-like"/>
</dbReference>
<dbReference type="GO" id="GO:0006352">
    <property type="term" value="P:DNA-templated transcription initiation"/>
    <property type="evidence" value="ECO:0007669"/>
    <property type="project" value="InterPro"/>
</dbReference>
<evidence type="ECO:0000313" key="10">
    <source>
        <dbReference type="Proteomes" id="UP000307164"/>
    </source>
</evidence>
<dbReference type="Proteomes" id="UP000307164">
    <property type="component" value="Unassembled WGS sequence"/>
</dbReference>
<reference evidence="8" key="3">
    <citation type="submission" date="2019-09" db="EMBL/GenBank/DDBJ databases">
        <title>Co-occurence of chitin degradation, pigmentation and bioactivity in marine Pseudoalteromonas.</title>
        <authorList>
            <person name="Sonnenschein E.C."/>
            <person name="Bech P.K."/>
        </authorList>
    </citation>
    <scope>NUCLEOTIDE SEQUENCE</scope>
    <source>
        <strain evidence="8">S3790</strain>
        <strain evidence="9">S3895</strain>
    </source>
</reference>
<evidence type="ECO:0000256" key="3">
    <source>
        <dbReference type="ARBA" id="ARBA00023082"/>
    </source>
</evidence>
<accession>A0A5S3VD81</accession>
<dbReference type="SUPFAM" id="SSF88659">
    <property type="entry name" value="Sigma3 and sigma4 domains of RNA polymerase sigma factors"/>
    <property type="match status" value="1"/>
</dbReference>
<dbReference type="RefSeq" id="WP_138589692.1">
    <property type="nucleotide sequence ID" value="NZ_PNBW01000020.1"/>
</dbReference>
<dbReference type="InterPro" id="IPR039425">
    <property type="entry name" value="RNA_pol_sigma-70-like"/>
</dbReference>
<evidence type="ECO:0000313" key="9">
    <source>
        <dbReference type="EMBL" id="TMO77460.1"/>
    </source>
</evidence>
<proteinExistence type="inferred from homology"/>
<evidence type="ECO:0000259" key="7">
    <source>
        <dbReference type="Pfam" id="PF08281"/>
    </source>
</evidence>
<organism evidence="8 11">
    <name type="scientific">Pseudoalteromonas aurantia</name>
    <dbReference type="NCBI Taxonomy" id="43654"/>
    <lineage>
        <taxon>Bacteria</taxon>
        <taxon>Pseudomonadati</taxon>
        <taxon>Pseudomonadota</taxon>
        <taxon>Gammaproteobacteria</taxon>
        <taxon>Alteromonadales</taxon>
        <taxon>Pseudoalteromonadaceae</taxon>
        <taxon>Pseudoalteromonas</taxon>
    </lineage>
</organism>
<dbReference type="InterPro" id="IPR013249">
    <property type="entry name" value="RNA_pol_sigma70_r4_t2"/>
</dbReference>
<evidence type="ECO:0000256" key="4">
    <source>
        <dbReference type="ARBA" id="ARBA00023125"/>
    </source>
</evidence>
<gene>
    <name evidence="8" type="ORF">CWC19_01675</name>
    <name evidence="9" type="ORF">CWC20_04615</name>
</gene>
<dbReference type="PANTHER" id="PTHR43133:SF8">
    <property type="entry name" value="RNA POLYMERASE SIGMA FACTOR HI_1459-RELATED"/>
    <property type="match status" value="1"/>
</dbReference>
<reference evidence="10 11" key="2">
    <citation type="submission" date="2019-06" db="EMBL/GenBank/DDBJ databases">
        <title>Co-occurence of chitin degradation, pigmentation and bioactivity in marine Pseudoalteromonas.</title>
        <authorList>
            <person name="Sonnenschein E.C."/>
            <person name="Bech P.K."/>
        </authorList>
    </citation>
    <scope>NUCLEOTIDE SEQUENCE [LARGE SCALE GENOMIC DNA]</scope>
    <source>
        <strain evidence="11">S3790</strain>
        <strain evidence="10">S3895</strain>
    </source>
</reference>
<dbReference type="CDD" id="cd06171">
    <property type="entry name" value="Sigma70_r4"/>
    <property type="match status" value="1"/>
</dbReference>